<sequence length="125" mass="14494">MKNEVEQERQEFMDFVRSYVPDAVRARIRYEYEILDYGEALYPDYSLEAIEVERRDGTTVRLDRVIDERAENEPGFVDGLTDPWSEAIATEDDTLVHELLKPLVLASHDPYLKRGVLKFNLGEAA</sequence>
<dbReference type="EMBL" id="CP002362">
    <property type="protein sequence ID" value="ADR37726.1"/>
    <property type="molecule type" value="Genomic_DNA"/>
</dbReference>
<dbReference type="HOGENOM" id="CLU_1990367_0_0_0"/>
<keyword evidence="1" id="KW-0614">Plasmid</keyword>
<reference evidence="2" key="1">
    <citation type="submission" date="2010-11" db="EMBL/GenBank/DDBJ databases">
        <title>The complete sequence of plasmid of Oceanithermus profundus DSM 14977.</title>
        <authorList>
            <consortium name="US DOE Joint Genome Institute (JGI-PGF)"/>
            <person name="Lucas S."/>
            <person name="Copeland A."/>
            <person name="Lapidus A."/>
            <person name="Bruce D."/>
            <person name="Goodwin L."/>
            <person name="Pitluck S."/>
            <person name="Kyrpides N."/>
            <person name="Mavromatis K."/>
            <person name="Pagani I."/>
            <person name="Ivanova N."/>
            <person name="Zhang X."/>
            <person name="Brettin T."/>
            <person name="Detter J.C."/>
            <person name="Tapia R."/>
            <person name="Han C."/>
            <person name="Land M."/>
            <person name="Hauser L."/>
            <person name="Markowitz V."/>
            <person name="Cheng J.-F."/>
            <person name="Hugenholtz P."/>
            <person name="Woyke T."/>
            <person name="Wu D."/>
            <person name="Tindall B."/>
            <person name="Faehnrich R."/>
            <person name="Brambilla E."/>
            <person name="Klenk H.-P."/>
            <person name="Eisen J.A."/>
        </authorList>
    </citation>
    <scope>NUCLEOTIDE SEQUENCE [LARGE SCALE GENOMIC DNA]</scope>
    <source>
        <strain evidence="2">DSM 14977 / NBRC 100410 / VKM B-2274 / 506</strain>
        <plasmid evidence="2">Plasmid pOCEPR01</plasmid>
    </source>
</reference>
<gene>
    <name evidence="1" type="ordered locus">Ocepr_2278</name>
</gene>
<dbReference type="AlphaFoldDB" id="E4UAU1"/>
<proteinExistence type="predicted"/>
<evidence type="ECO:0000313" key="1">
    <source>
        <dbReference type="EMBL" id="ADR37726.1"/>
    </source>
</evidence>
<name>E4UAU1_OCEP5</name>
<organism evidence="1 2">
    <name type="scientific">Oceanithermus profundus (strain DSM 14977 / NBRC 100410 / VKM B-2274 / 506)</name>
    <dbReference type="NCBI Taxonomy" id="670487"/>
    <lineage>
        <taxon>Bacteria</taxon>
        <taxon>Thermotogati</taxon>
        <taxon>Deinococcota</taxon>
        <taxon>Deinococci</taxon>
        <taxon>Thermales</taxon>
        <taxon>Thermaceae</taxon>
        <taxon>Oceanithermus</taxon>
    </lineage>
</organism>
<dbReference type="RefSeq" id="WP_013449706.1">
    <property type="nucleotide sequence ID" value="NC_014753.1"/>
</dbReference>
<keyword evidence="2" id="KW-1185">Reference proteome</keyword>
<dbReference type="KEGG" id="opr:Ocepr_2278"/>
<geneLocation type="plasmid" evidence="1 2">
    <name>pOCEPR01</name>
</geneLocation>
<reference evidence="1 2" key="2">
    <citation type="journal article" date="2011" name="Stand. Genomic Sci.">
        <title>Complete genome sequence of Oceanithermus profundus type strain (506).</title>
        <authorList>
            <person name="Pati A."/>
            <person name="Zhang X."/>
            <person name="Lapidus A."/>
            <person name="Nolan M."/>
            <person name="Lucas S."/>
            <person name="Del Rio T.G."/>
            <person name="Tice H."/>
            <person name="Cheng J.F."/>
            <person name="Tapia R."/>
            <person name="Han C."/>
            <person name="Goodwin L."/>
            <person name="Pitluck S."/>
            <person name="Liolios K."/>
            <person name="Pagani I."/>
            <person name="Ivanova N."/>
            <person name="Mavromatis K."/>
            <person name="Chen A."/>
            <person name="Palaniappan K."/>
            <person name="Hauser L."/>
            <person name="Jeffries C.D."/>
            <person name="Brambilla E.M."/>
            <person name="Rohl A."/>
            <person name="Mwirichia R."/>
            <person name="Rohde M."/>
            <person name="Tindall B.J."/>
            <person name="Sikorski J."/>
            <person name="Wirth R."/>
            <person name="Goker M."/>
            <person name="Woyke T."/>
            <person name="Detter J.C."/>
            <person name="Bristow J."/>
            <person name="Eisen J.A."/>
            <person name="Markowitz V."/>
            <person name="Hugenholtz P."/>
            <person name="Kyrpides N.C."/>
            <person name="Klenk H.P."/>
            <person name="Land M."/>
        </authorList>
    </citation>
    <scope>NUCLEOTIDE SEQUENCE [LARGE SCALE GENOMIC DNA]</scope>
    <source>
        <strain evidence="2">DSM 14977 / NBRC 100410 / VKM B-2274 / 506</strain>
        <plasmid evidence="2">Plasmid pOCEPR01</plasmid>
    </source>
</reference>
<dbReference type="Proteomes" id="UP000008722">
    <property type="component" value="Plasmid pOCEPR01"/>
</dbReference>
<evidence type="ECO:0000313" key="2">
    <source>
        <dbReference type="Proteomes" id="UP000008722"/>
    </source>
</evidence>
<protein>
    <submittedName>
        <fullName evidence="1">Uncharacterized protein</fullName>
    </submittedName>
</protein>
<accession>E4UAU1</accession>